<dbReference type="EMBL" id="CAVLGL010000082">
    <property type="protein sequence ID" value="CAK1588431.1"/>
    <property type="molecule type" value="Genomic_DNA"/>
</dbReference>
<name>A0AAV1KZ92_9NEOP</name>
<evidence type="ECO:0000313" key="2">
    <source>
        <dbReference type="EMBL" id="CAK1588431.1"/>
    </source>
</evidence>
<proteinExistence type="predicted"/>
<feature type="compositionally biased region" description="Polar residues" evidence="1">
    <location>
        <begin position="63"/>
        <end position="77"/>
    </location>
</feature>
<dbReference type="Proteomes" id="UP001314205">
    <property type="component" value="Unassembled WGS sequence"/>
</dbReference>
<dbReference type="SUPFAM" id="SSF57667">
    <property type="entry name" value="beta-beta-alpha zinc fingers"/>
    <property type="match status" value="1"/>
</dbReference>
<evidence type="ECO:0000256" key="1">
    <source>
        <dbReference type="SAM" id="MobiDB-lite"/>
    </source>
</evidence>
<feature type="region of interest" description="Disordered" evidence="1">
    <location>
        <begin position="52"/>
        <end position="94"/>
    </location>
</feature>
<feature type="compositionally biased region" description="Basic and acidic residues" evidence="1">
    <location>
        <begin position="52"/>
        <end position="62"/>
    </location>
</feature>
<evidence type="ECO:0000313" key="3">
    <source>
        <dbReference type="Proteomes" id="UP001314205"/>
    </source>
</evidence>
<dbReference type="AlphaFoldDB" id="A0AAV1KZ92"/>
<gene>
    <name evidence="2" type="ORF">PARMNEM_LOCUS9070</name>
</gene>
<evidence type="ECO:0008006" key="4">
    <source>
        <dbReference type="Google" id="ProtNLM"/>
    </source>
</evidence>
<organism evidence="2 3">
    <name type="scientific">Parnassius mnemosyne</name>
    <name type="common">clouded apollo</name>
    <dbReference type="NCBI Taxonomy" id="213953"/>
    <lineage>
        <taxon>Eukaryota</taxon>
        <taxon>Metazoa</taxon>
        <taxon>Ecdysozoa</taxon>
        <taxon>Arthropoda</taxon>
        <taxon>Hexapoda</taxon>
        <taxon>Insecta</taxon>
        <taxon>Pterygota</taxon>
        <taxon>Neoptera</taxon>
        <taxon>Endopterygota</taxon>
        <taxon>Lepidoptera</taxon>
        <taxon>Glossata</taxon>
        <taxon>Ditrysia</taxon>
        <taxon>Papilionoidea</taxon>
        <taxon>Papilionidae</taxon>
        <taxon>Parnassiinae</taxon>
        <taxon>Parnassini</taxon>
        <taxon>Parnassius</taxon>
        <taxon>Driopa</taxon>
    </lineage>
</organism>
<reference evidence="2 3" key="1">
    <citation type="submission" date="2023-11" db="EMBL/GenBank/DDBJ databases">
        <authorList>
            <person name="Hedman E."/>
            <person name="Englund M."/>
            <person name="Stromberg M."/>
            <person name="Nyberg Akerstrom W."/>
            <person name="Nylinder S."/>
            <person name="Jareborg N."/>
            <person name="Kallberg Y."/>
            <person name="Kronander E."/>
        </authorList>
    </citation>
    <scope>NUCLEOTIDE SEQUENCE [LARGE SCALE GENOMIC DNA]</scope>
</reference>
<protein>
    <recommendedName>
        <fullName evidence="4">BED-type domain-containing protein</fullName>
    </recommendedName>
</protein>
<keyword evidence="3" id="KW-1185">Reference proteome</keyword>
<comment type="caution">
    <text evidence="2">The sequence shown here is derived from an EMBL/GenBank/DDBJ whole genome shotgun (WGS) entry which is preliminary data.</text>
</comment>
<dbReference type="InterPro" id="IPR036236">
    <property type="entry name" value="Znf_C2H2_sf"/>
</dbReference>
<feature type="compositionally biased region" description="Polar residues" evidence="1">
    <location>
        <begin position="84"/>
        <end position="94"/>
    </location>
</feature>
<accession>A0AAV1KZ92</accession>
<sequence length="139" mass="15692">MAPPKSLIWTYFTKTNEATAICKQCFKSVKYCGNTSNSFKHSKTHGIIVDKGKLQKKTDKGTNESSKSTIQLANSKYSMEDDQSQPSTLTSMETDGSGFFLSRSITEAFDRISSNKDKHTHGTYLLNKKIIKKRKRKLL</sequence>